<reference evidence="5" key="1">
    <citation type="submission" date="2016-10" db="EMBL/GenBank/DDBJ databases">
        <authorList>
            <person name="Varghese N."/>
            <person name="Submissions S."/>
        </authorList>
    </citation>
    <scope>NUCLEOTIDE SEQUENCE [LARGE SCALE GENOMIC DNA]</scope>
    <source>
        <strain evidence="5">CGMCC 1.6963</strain>
    </source>
</reference>
<feature type="region of interest" description="Disordered" evidence="2">
    <location>
        <begin position="146"/>
        <end position="180"/>
    </location>
</feature>
<sequence>MPLPRFSRPRLLPAVAASTGALLTLSVVTTGPMAGLGSSSPRPVNPHFQAVSLSPMPQDAVAGAAKASSLPPQDGAGSTTPSAAPSAGSTSAPSGRTAHAQAAPTIRSGAVSPVQPTRGRLKVVGVTWPQGRLGKADRVEYRTQDNGRWGQWQPMEVSDDHAPDPGTEEARHARGGTDPYVVTGDDVQVRVLSEKASVAPDVRLDVVDPMSSPADSAAVASPGAASAAGARPTIYTRAQWGADESLRKGTPEYGTIKAGFVHHTVDSNSYTSSQVPAIIRGIYAFHVNGRGWSDIGYNFLIDKFGRTWEGRYGGIDQPVIGAHTGGFNSQLFGAAAIGTYSTTTPPTALLNAYSKLLAWKLSLAHVDAAGTVLLDGMTTKVYTVSGHRDASGSINDTECPGNALYAKLPTLRTNAKALQGTMFYGPKASSTSWYYGSAGPTITAKPSTSLTWSLQVNSPCRTETLATVKGSATTTTGINAAWNGKLASGAWAPPGEYDLTLTATTGSGTLVNATPWTTRVRVVGTATSPQGFCPDRVAGTDRYATAVAAAKSANPSARTVVLASGANTGMPDALVSAPLAKARNAALLLTAPTSLPASVSSEITRRKATTALIVGGTGAISSTVQTQLKNLGVTSITRYSGSDRYGTAAAVAKGVGASSPDVMVASGLAMADGLVLSGPAAELRRPILLVNDRGVPASTATALTQLGTERTVVAGGTGVVPDAVLAQLPSPTRVAGANRYATSSALATWARGVMPVSSVLAASGEDAGLVDTLSGGQFGRATLYVTSLRVPADVASWLDGAPDLQKATVLGGSGVVDDLVAGRVQRAVLQ</sequence>
<dbReference type="InterPro" id="IPR006619">
    <property type="entry name" value="PGRP_domain_met/bac"/>
</dbReference>
<dbReference type="GO" id="GO:0008270">
    <property type="term" value="F:zinc ion binding"/>
    <property type="evidence" value="ECO:0007669"/>
    <property type="project" value="InterPro"/>
</dbReference>
<feature type="compositionally biased region" description="Low complexity" evidence="2">
    <location>
        <begin position="75"/>
        <end position="98"/>
    </location>
</feature>
<dbReference type="Pfam" id="PF01510">
    <property type="entry name" value="Amidase_2"/>
    <property type="match status" value="1"/>
</dbReference>
<dbReference type="Gene3D" id="3.40.80.10">
    <property type="entry name" value="Peptidoglycan recognition protein-like"/>
    <property type="match status" value="1"/>
</dbReference>
<evidence type="ECO:0000256" key="2">
    <source>
        <dbReference type="SAM" id="MobiDB-lite"/>
    </source>
</evidence>
<comment type="similarity">
    <text evidence="1">Belongs to the N-acetylmuramoyl-L-alanine amidase 2 family.</text>
</comment>
<feature type="domain" description="Peptidoglycan recognition protein family" evidence="3">
    <location>
        <begin position="232"/>
        <end position="379"/>
    </location>
</feature>
<evidence type="ECO:0000259" key="3">
    <source>
        <dbReference type="SMART" id="SM00701"/>
    </source>
</evidence>
<dbReference type="InterPro" id="IPR036505">
    <property type="entry name" value="Amidase/PGRP_sf"/>
</dbReference>
<organism evidence="4 5">
    <name type="scientific">Pedococcus cremeus</name>
    <dbReference type="NCBI Taxonomy" id="587636"/>
    <lineage>
        <taxon>Bacteria</taxon>
        <taxon>Bacillati</taxon>
        <taxon>Actinomycetota</taxon>
        <taxon>Actinomycetes</taxon>
        <taxon>Micrococcales</taxon>
        <taxon>Intrasporangiaceae</taxon>
        <taxon>Pedococcus</taxon>
    </lineage>
</organism>
<proteinExistence type="inferred from homology"/>
<dbReference type="PANTHER" id="PTHR11022:SF41">
    <property type="entry name" value="PEPTIDOGLYCAN-RECOGNITION PROTEIN LC-RELATED"/>
    <property type="match status" value="1"/>
</dbReference>
<dbReference type="InterPro" id="IPR007253">
    <property type="entry name" value="Cell_wall-bd_2"/>
</dbReference>
<dbReference type="SUPFAM" id="SSF55846">
    <property type="entry name" value="N-acetylmuramoyl-L-alanine amidase-like"/>
    <property type="match status" value="1"/>
</dbReference>
<dbReference type="GO" id="GO:0008745">
    <property type="term" value="F:N-acetylmuramoyl-L-alanine amidase activity"/>
    <property type="evidence" value="ECO:0007669"/>
    <property type="project" value="InterPro"/>
</dbReference>
<evidence type="ECO:0000313" key="5">
    <source>
        <dbReference type="Proteomes" id="UP000199019"/>
    </source>
</evidence>
<gene>
    <name evidence="4" type="ORF">SAMN05216199_3598</name>
</gene>
<dbReference type="AlphaFoldDB" id="A0A1H9XAQ8"/>
<dbReference type="InterPro" id="IPR002502">
    <property type="entry name" value="Amidase_domain"/>
</dbReference>
<dbReference type="SMART" id="SM00701">
    <property type="entry name" value="PGRP"/>
    <property type="match status" value="1"/>
</dbReference>
<accession>A0A1H9XAQ8</accession>
<name>A0A1H9XAQ8_9MICO</name>
<dbReference type="CDD" id="cd06583">
    <property type="entry name" value="PGRP"/>
    <property type="match status" value="1"/>
</dbReference>
<feature type="region of interest" description="Disordered" evidence="2">
    <location>
        <begin position="60"/>
        <end position="117"/>
    </location>
</feature>
<dbReference type="PANTHER" id="PTHR11022">
    <property type="entry name" value="PEPTIDOGLYCAN RECOGNITION PROTEIN"/>
    <property type="match status" value="1"/>
</dbReference>
<evidence type="ECO:0000313" key="4">
    <source>
        <dbReference type="EMBL" id="SES43276.1"/>
    </source>
</evidence>
<dbReference type="OrthoDB" id="514320at2"/>
<dbReference type="EMBL" id="FOHB01000007">
    <property type="protein sequence ID" value="SES43276.1"/>
    <property type="molecule type" value="Genomic_DNA"/>
</dbReference>
<keyword evidence="5" id="KW-1185">Reference proteome</keyword>
<dbReference type="Pfam" id="PF04122">
    <property type="entry name" value="CW_binding_2"/>
    <property type="match status" value="3"/>
</dbReference>
<dbReference type="Proteomes" id="UP000199019">
    <property type="component" value="Unassembled WGS sequence"/>
</dbReference>
<dbReference type="Gene3D" id="3.40.50.12090">
    <property type="match status" value="1"/>
</dbReference>
<dbReference type="GO" id="GO:0009253">
    <property type="term" value="P:peptidoglycan catabolic process"/>
    <property type="evidence" value="ECO:0007669"/>
    <property type="project" value="InterPro"/>
</dbReference>
<feature type="compositionally biased region" description="Basic and acidic residues" evidence="2">
    <location>
        <begin position="158"/>
        <end position="172"/>
    </location>
</feature>
<dbReference type="InterPro" id="IPR015510">
    <property type="entry name" value="PGRP"/>
</dbReference>
<evidence type="ECO:0000256" key="1">
    <source>
        <dbReference type="ARBA" id="ARBA00007553"/>
    </source>
</evidence>
<protein>
    <submittedName>
        <fullName evidence="4">Putative cell wall binding repeat 2</fullName>
    </submittedName>
</protein>
<dbReference type="RefSeq" id="WP_143056267.1">
    <property type="nucleotide sequence ID" value="NZ_FOHB01000007.1"/>
</dbReference>